<dbReference type="InterPro" id="IPR057227">
    <property type="entry name" value="DUF7905"/>
</dbReference>
<feature type="domain" description="K Homology" evidence="2">
    <location>
        <begin position="182"/>
        <end position="240"/>
    </location>
</feature>
<dbReference type="GO" id="GO:0003723">
    <property type="term" value="F:RNA binding"/>
    <property type="evidence" value="ECO:0007669"/>
    <property type="project" value="InterPro"/>
</dbReference>
<feature type="domain" description="DUF7905" evidence="3">
    <location>
        <begin position="434"/>
        <end position="766"/>
    </location>
</feature>
<dbReference type="HOGENOM" id="CLU_303263_0_0_1"/>
<dbReference type="Gene3D" id="3.30.1370.10">
    <property type="entry name" value="K Homology domain, type 1"/>
    <property type="match status" value="1"/>
</dbReference>
<feature type="compositionally biased region" description="Polar residues" evidence="1">
    <location>
        <begin position="47"/>
        <end position="57"/>
    </location>
</feature>
<dbReference type="Pfam" id="PF00013">
    <property type="entry name" value="KH_1"/>
    <property type="match status" value="1"/>
</dbReference>
<dbReference type="AlphaFoldDB" id="W7I5I1"/>
<feature type="compositionally biased region" description="Low complexity" evidence="1">
    <location>
        <begin position="145"/>
        <end position="154"/>
    </location>
</feature>
<feature type="compositionally biased region" description="Basic residues" evidence="1">
    <location>
        <begin position="971"/>
        <end position="982"/>
    </location>
</feature>
<evidence type="ECO:0000259" key="3">
    <source>
        <dbReference type="Pfam" id="PF25482"/>
    </source>
</evidence>
<dbReference type="EMBL" id="KI966448">
    <property type="protein sequence ID" value="EWC43985.1"/>
    <property type="molecule type" value="Genomic_DNA"/>
</dbReference>
<evidence type="ECO:0000259" key="2">
    <source>
        <dbReference type="Pfam" id="PF00013"/>
    </source>
</evidence>
<dbReference type="InterPro" id="IPR004088">
    <property type="entry name" value="KH_dom_type_1"/>
</dbReference>
<feature type="compositionally biased region" description="Acidic residues" evidence="1">
    <location>
        <begin position="877"/>
        <end position="888"/>
    </location>
</feature>
<reference evidence="4 5" key="1">
    <citation type="submission" date="2013-05" db="EMBL/GenBank/DDBJ databases">
        <title>Drechslerella stenobrocha genome reveals carnivorous origination and mechanical trapping mechanism of predatory fungi.</title>
        <authorList>
            <person name="Liu X."/>
            <person name="Zhang W."/>
            <person name="Liu K."/>
        </authorList>
    </citation>
    <scope>NUCLEOTIDE SEQUENCE [LARGE SCALE GENOMIC DNA]</scope>
    <source>
        <strain evidence="4 5">248</strain>
    </source>
</reference>
<feature type="region of interest" description="Disordered" evidence="1">
    <location>
        <begin position="47"/>
        <end position="173"/>
    </location>
</feature>
<name>W7I5I1_9PEZI</name>
<organism evidence="4 5">
    <name type="scientific">Drechslerella stenobrocha 248</name>
    <dbReference type="NCBI Taxonomy" id="1043628"/>
    <lineage>
        <taxon>Eukaryota</taxon>
        <taxon>Fungi</taxon>
        <taxon>Dikarya</taxon>
        <taxon>Ascomycota</taxon>
        <taxon>Pezizomycotina</taxon>
        <taxon>Orbiliomycetes</taxon>
        <taxon>Orbiliales</taxon>
        <taxon>Orbiliaceae</taxon>
        <taxon>Drechslerella</taxon>
    </lineage>
</organism>
<feature type="compositionally biased region" description="Basic and acidic residues" evidence="1">
    <location>
        <begin position="828"/>
        <end position="843"/>
    </location>
</feature>
<gene>
    <name evidence="4" type="ORF">DRE_01337</name>
</gene>
<feature type="compositionally biased region" description="Basic and acidic residues" evidence="1">
    <location>
        <begin position="270"/>
        <end position="294"/>
    </location>
</feature>
<protein>
    <submittedName>
        <fullName evidence="4">Uncharacterized protein</fullName>
    </submittedName>
</protein>
<dbReference type="SUPFAM" id="SSF54791">
    <property type="entry name" value="Eukaryotic type KH-domain (KH-domain type I)"/>
    <property type="match status" value="1"/>
</dbReference>
<dbReference type="InterPro" id="IPR036612">
    <property type="entry name" value="KH_dom_type_1_sf"/>
</dbReference>
<dbReference type="CDD" id="cd00105">
    <property type="entry name" value="KH-I"/>
    <property type="match status" value="1"/>
</dbReference>
<dbReference type="OrthoDB" id="4739136at2759"/>
<feature type="region of interest" description="Disordered" evidence="1">
    <location>
        <begin position="270"/>
        <end position="295"/>
    </location>
</feature>
<feature type="region of interest" description="Disordered" evidence="1">
    <location>
        <begin position="819"/>
        <end position="982"/>
    </location>
</feature>
<feature type="compositionally biased region" description="Low complexity" evidence="1">
    <location>
        <begin position="89"/>
        <end position="101"/>
    </location>
</feature>
<accession>W7I5I1</accession>
<dbReference type="Proteomes" id="UP000024837">
    <property type="component" value="Unassembled WGS sequence"/>
</dbReference>
<keyword evidence="5" id="KW-1185">Reference proteome</keyword>
<evidence type="ECO:0000313" key="4">
    <source>
        <dbReference type="EMBL" id="EWC43985.1"/>
    </source>
</evidence>
<evidence type="ECO:0000256" key="1">
    <source>
        <dbReference type="SAM" id="MobiDB-lite"/>
    </source>
</evidence>
<proteinExistence type="predicted"/>
<dbReference type="Pfam" id="PF25482">
    <property type="entry name" value="DUF7905"/>
    <property type="match status" value="1"/>
</dbReference>
<evidence type="ECO:0000313" key="5">
    <source>
        <dbReference type="Proteomes" id="UP000024837"/>
    </source>
</evidence>
<sequence length="982" mass="109699">MRQSEDEGNIEEQKMEGIDKWFRELNLDDHAVHNAVQQGVRTTGLTQQYFAETSGESSAARPSPAGVRSGNEDSHPRPTFGDINRARQQRAPPHQQRANQQLPARPLEGPADDLRASNEGDRLARGNEHNPTDCYLFPTKGRGNDGSNNNMNYNDADRGGRTSKRRGDRGVRHESGWDVESRIIGVDRHHIIAIADLTGTHIKFPGDEPQDWANAEKTSYMNRVRIWGTREAVELAKAYLVYLNKHADRDAQSAAKKALAWPKVKAIPDKRHREAATREEKEKEEKSRFKKASDPNEQFPYTGVFAWPHAEVTPSMVLGPNFESLDPIRQDQGVYIEHSAKRNCFRVLGYNSESIQKALDRIYVVWCEIAARNRATYAITLAVPPKVFQPEVFFNTSHELTALPVTIRTDRDNTGAQIYLGNDGSGQGKYPGNWSARRDVLLLANESYIKTALDMALKDLVYLRLPAKLRVYFGTYVLYGYRRPKSVRHGLEEFMHMLRVAMASGEVFRQVGSREVGERLRNSCDIRTDLFHPAGPMEAVDAHGNPEPTYSCSMFIIIARKPDPPMEVKLEVEFERSPKTGQYHVGTRRWLKPSKISDGMSHAMKKRTLVDLKLLDLEVNVAYGIDCTIGVPLVDADKKPILNEFVLHFRLVDSKDGTTKRLSYITLPGINVVSIVTKKKYPYWFTGTPYIFEVTQHEHIRAIDQTARKPIDSGGFPTDFSGVSTTNIRWGACLYNTEWDAVLTRQASLPIGYAGEWKPNVDEFFSATGQGVDLSGGEKHKGKDKQEVDGFKGFMDMIQTCVDFITDVKDKVETETLAGEGESVELNAEQRRAEQEAARRGLQEPEDPVGTTGEEDDGYYPDDTLSTVDGGDRMEDGIEIEEQPEDDFAFLPVSGRGAPAAQRRAAKNNSARTVDTDSFSSHGDSEYSRASKARVGLGGGRGSGPLIDPSERGGVGSETMSKYGDSECSRTGKKKKKRTGLI</sequence>
<feature type="compositionally biased region" description="Basic and acidic residues" evidence="1">
    <location>
        <begin position="112"/>
        <end position="131"/>
    </location>
</feature>
<feature type="compositionally biased region" description="Polar residues" evidence="1">
    <location>
        <begin position="907"/>
        <end position="922"/>
    </location>
</feature>